<dbReference type="AlphaFoldDB" id="A0A9Q3HBA8"/>
<evidence type="ECO:0000256" key="1">
    <source>
        <dbReference type="SAM" id="MobiDB-lite"/>
    </source>
</evidence>
<dbReference type="Proteomes" id="UP000765509">
    <property type="component" value="Unassembled WGS sequence"/>
</dbReference>
<sequence>MVSSTDEATHLLEDSPLETRGPLLQSLQDEMEYLTQEKSNMLNNLTKTKACSTLQKKEIYDLTKAIKSKDAILAHLKQSYLKELKEIDKVLQDK</sequence>
<dbReference type="EMBL" id="AVOT02013317">
    <property type="protein sequence ID" value="MBW0495850.1"/>
    <property type="molecule type" value="Genomic_DNA"/>
</dbReference>
<organism evidence="2 3">
    <name type="scientific">Austropuccinia psidii MF-1</name>
    <dbReference type="NCBI Taxonomy" id="1389203"/>
    <lineage>
        <taxon>Eukaryota</taxon>
        <taxon>Fungi</taxon>
        <taxon>Dikarya</taxon>
        <taxon>Basidiomycota</taxon>
        <taxon>Pucciniomycotina</taxon>
        <taxon>Pucciniomycetes</taxon>
        <taxon>Pucciniales</taxon>
        <taxon>Sphaerophragmiaceae</taxon>
        <taxon>Austropuccinia</taxon>
    </lineage>
</organism>
<name>A0A9Q3HBA8_9BASI</name>
<gene>
    <name evidence="2" type="ORF">O181_035565</name>
</gene>
<feature type="region of interest" description="Disordered" evidence="1">
    <location>
        <begin position="1"/>
        <end position="20"/>
    </location>
</feature>
<protein>
    <submittedName>
        <fullName evidence="2">Uncharacterized protein</fullName>
    </submittedName>
</protein>
<keyword evidence="3" id="KW-1185">Reference proteome</keyword>
<proteinExistence type="predicted"/>
<comment type="caution">
    <text evidence="2">The sequence shown here is derived from an EMBL/GenBank/DDBJ whole genome shotgun (WGS) entry which is preliminary data.</text>
</comment>
<reference evidence="2" key="1">
    <citation type="submission" date="2021-03" db="EMBL/GenBank/DDBJ databases">
        <title>Draft genome sequence of rust myrtle Austropuccinia psidii MF-1, a brazilian biotype.</title>
        <authorList>
            <person name="Quecine M.C."/>
            <person name="Pachon D.M.R."/>
            <person name="Bonatelli M.L."/>
            <person name="Correr F.H."/>
            <person name="Franceschini L.M."/>
            <person name="Leite T.F."/>
            <person name="Margarido G.R.A."/>
            <person name="Almeida C.A."/>
            <person name="Ferrarezi J.A."/>
            <person name="Labate C.A."/>
        </authorList>
    </citation>
    <scope>NUCLEOTIDE SEQUENCE</scope>
    <source>
        <strain evidence="2">MF-1</strain>
    </source>
</reference>
<evidence type="ECO:0000313" key="2">
    <source>
        <dbReference type="EMBL" id="MBW0495850.1"/>
    </source>
</evidence>
<accession>A0A9Q3HBA8</accession>
<evidence type="ECO:0000313" key="3">
    <source>
        <dbReference type="Proteomes" id="UP000765509"/>
    </source>
</evidence>